<gene>
    <name evidence="3" type="primary">WBGene00106136</name>
</gene>
<feature type="transmembrane region" description="Helical" evidence="2">
    <location>
        <begin position="183"/>
        <end position="206"/>
    </location>
</feature>
<proteinExistence type="predicted"/>
<feature type="compositionally biased region" description="Basic and acidic residues" evidence="1">
    <location>
        <begin position="411"/>
        <end position="423"/>
    </location>
</feature>
<dbReference type="Proteomes" id="UP000005239">
    <property type="component" value="Unassembled WGS sequence"/>
</dbReference>
<reference evidence="3" key="2">
    <citation type="submission" date="2022-06" db="UniProtKB">
        <authorList>
            <consortium name="EnsemblMetazoa"/>
        </authorList>
    </citation>
    <scope>IDENTIFICATION</scope>
    <source>
        <strain evidence="3">PS312</strain>
    </source>
</reference>
<accession>A0A8R1UB97</accession>
<accession>A0A2A6B5K5</accession>
<keyword evidence="2" id="KW-0812">Transmembrane</keyword>
<evidence type="ECO:0000313" key="3">
    <source>
        <dbReference type="EnsemblMetazoa" id="PPA16582.1"/>
    </source>
</evidence>
<protein>
    <submittedName>
        <fullName evidence="3">Uncharacterized protein</fullName>
    </submittedName>
</protein>
<keyword evidence="2" id="KW-1133">Transmembrane helix</keyword>
<organism evidence="3 4">
    <name type="scientific">Pristionchus pacificus</name>
    <name type="common">Parasitic nematode worm</name>
    <dbReference type="NCBI Taxonomy" id="54126"/>
    <lineage>
        <taxon>Eukaryota</taxon>
        <taxon>Metazoa</taxon>
        <taxon>Ecdysozoa</taxon>
        <taxon>Nematoda</taxon>
        <taxon>Chromadorea</taxon>
        <taxon>Rhabditida</taxon>
        <taxon>Rhabditina</taxon>
        <taxon>Diplogasteromorpha</taxon>
        <taxon>Diplogasteroidea</taxon>
        <taxon>Neodiplogasteridae</taxon>
        <taxon>Pristionchus</taxon>
    </lineage>
</organism>
<evidence type="ECO:0000256" key="1">
    <source>
        <dbReference type="SAM" id="MobiDB-lite"/>
    </source>
</evidence>
<feature type="region of interest" description="Disordered" evidence="1">
    <location>
        <begin position="411"/>
        <end position="431"/>
    </location>
</feature>
<reference evidence="4" key="1">
    <citation type="journal article" date="2008" name="Nat. Genet.">
        <title>The Pristionchus pacificus genome provides a unique perspective on nematode lifestyle and parasitism.</title>
        <authorList>
            <person name="Dieterich C."/>
            <person name="Clifton S.W."/>
            <person name="Schuster L.N."/>
            <person name="Chinwalla A."/>
            <person name="Delehaunty K."/>
            <person name="Dinkelacker I."/>
            <person name="Fulton L."/>
            <person name="Fulton R."/>
            <person name="Godfrey J."/>
            <person name="Minx P."/>
            <person name="Mitreva M."/>
            <person name="Roeseler W."/>
            <person name="Tian H."/>
            <person name="Witte H."/>
            <person name="Yang S.P."/>
            <person name="Wilson R.K."/>
            <person name="Sommer R.J."/>
        </authorList>
    </citation>
    <scope>NUCLEOTIDE SEQUENCE [LARGE SCALE GENOMIC DNA]</scope>
    <source>
        <strain evidence="4">PS312</strain>
    </source>
</reference>
<keyword evidence="2" id="KW-0472">Membrane</keyword>
<evidence type="ECO:0000256" key="2">
    <source>
        <dbReference type="SAM" id="Phobius"/>
    </source>
</evidence>
<dbReference type="AlphaFoldDB" id="A0A2A6B5K5"/>
<name>A0A2A6B5K5_PRIPA</name>
<keyword evidence="4" id="KW-1185">Reference proteome</keyword>
<dbReference type="EnsemblMetazoa" id="PPA16582.1">
    <property type="protein sequence ID" value="PPA16582.1"/>
    <property type="gene ID" value="WBGene00106136"/>
</dbReference>
<sequence length="431" mass="47821">MENNEENAGYSKLSIGGSHVYLRAEFDPREITVTSLHNVFDSTSPLTLTVKRLNLSSAILSVSADITIKVEETEQKLDLNLTQSMKSPTSEWSIRLDSFLELFPANTLYICAVFISKMDVSELSRQIGKLFNSFPITSAYQGFGQKASSTHDLFPIRTCSIDVISAENHKVYRESKEASSSGFITNLVLIFQLLCLHSLFFTALFYRSFDDKEIDKCEVHSIDGEAFDICSVFGGLLSAMHGNFSPMICPLILADRYCMDVVKANLEGFMLRSNLTELPFSSIIEWIRASDATECEQLMGRLIDRMGPNDLLRSFKALNESVSAPTRVKIVEDLTSTTMAIPPEMIERAKKLREALKANPSIADDLIGKLSAGAQAPARQILAVFTGDDSNPAGMKEQIDKIHASLPADINKELEKHKNDLSDKLGLPRMP</sequence>
<evidence type="ECO:0000313" key="4">
    <source>
        <dbReference type="Proteomes" id="UP000005239"/>
    </source>
</evidence>